<dbReference type="PANTHER" id="PTHR13036">
    <property type="entry name" value="BETA1,4 MANNOSYLTRANSFERASE"/>
    <property type="match status" value="1"/>
</dbReference>
<evidence type="ECO:0000256" key="1">
    <source>
        <dbReference type="ARBA" id="ARBA00004389"/>
    </source>
</evidence>
<dbReference type="EMBL" id="CAHIKZ030000230">
    <property type="protein sequence ID" value="CAE1162107.1"/>
    <property type="molecule type" value="Genomic_DNA"/>
</dbReference>
<gene>
    <name evidence="21" type="ORF">SPHA_7142</name>
</gene>
<dbReference type="PANTHER" id="PTHR13036:SF0">
    <property type="entry name" value="CHITOBIOSYLDIPHOSPHODOLICHOL BETA-MANNOSYLTRANSFERASE"/>
    <property type="match status" value="1"/>
</dbReference>
<evidence type="ECO:0000256" key="17">
    <source>
        <dbReference type="ARBA" id="ARBA00056362"/>
    </source>
</evidence>
<evidence type="ECO:0000256" key="16">
    <source>
        <dbReference type="ARBA" id="ARBA00045071"/>
    </source>
</evidence>
<dbReference type="AlphaFoldDB" id="A0A812AZB1"/>
<feature type="domain" description="Glycosyl transferase family 1" evidence="20">
    <location>
        <begin position="256"/>
        <end position="388"/>
    </location>
</feature>
<keyword evidence="7 21" id="KW-0808">Transferase</keyword>
<evidence type="ECO:0000256" key="2">
    <source>
        <dbReference type="ARBA" id="ARBA00004922"/>
    </source>
</evidence>
<accession>A0A812AZB1</accession>
<evidence type="ECO:0000256" key="3">
    <source>
        <dbReference type="ARBA" id="ARBA00012611"/>
    </source>
</evidence>
<evidence type="ECO:0000256" key="18">
    <source>
        <dbReference type="ARBA" id="ARBA00061237"/>
    </source>
</evidence>
<dbReference type="EC" id="2.4.1.142" evidence="3"/>
<dbReference type="SUPFAM" id="SSF53756">
    <property type="entry name" value="UDP-Glycosyltransferase/glycogen phosphorylase"/>
    <property type="match status" value="2"/>
</dbReference>
<protein>
    <recommendedName>
        <fullName evidence="4">Chitobiosyldiphosphodolichol beta-mannosyltransferase</fullName>
        <ecNumber evidence="3">2.4.1.142</ecNumber>
    </recommendedName>
    <alternativeName>
        <fullName evidence="19">Asparagine-linked glycosylation protein 1 homolog</fullName>
    </alternativeName>
    <alternativeName>
        <fullName evidence="14">Beta-1,4-mannosyltransferase</fullName>
    </alternativeName>
    <alternativeName>
        <fullName evidence="15">GDP-Man:GlcNAc2-PP-dolichol mannosyltransferase</fullName>
    </alternativeName>
    <alternativeName>
        <fullName evidence="13">GDP-mannose-dolichol diphosphochitobiose mannosyltransferase</fullName>
    </alternativeName>
</protein>
<comment type="catalytic activity">
    <reaction evidence="16">
        <text>an N,N'-diacetylchitobiosyl-diphospho-di-trans,poly-cis-dolichol + GDP-alpha-D-mannose = a beta-D-Man-(1-&gt;4)-beta-D-GlcNAc-(1-&gt;4)-alpha-D-GlcNAc-diphospho-di-trans,poly-cis-dolichol + GDP + H(+)</text>
        <dbReference type="Rhea" id="RHEA:13865"/>
        <dbReference type="Rhea" id="RHEA-COMP:19510"/>
        <dbReference type="Rhea" id="RHEA-COMP:19511"/>
        <dbReference type="ChEBI" id="CHEBI:15378"/>
        <dbReference type="ChEBI" id="CHEBI:57269"/>
        <dbReference type="ChEBI" id="CHEBI:57527"/>
        <dbReference type="ChEBI" id="CHEBI:58189"/>
        <dbReference type="ChEBI" id="CHEBI:58472"/>
        <dbReference type="EC" id="2.4.1.142"/>
    </reaction>
    <physiologicalReaction direction="left-to-right" evidence="16">
        <dbReference type="Rhea" id="RHEA:13866"/>
    </physiologicalReaction>
</comment>
<keyword evidence="10" id="KW-0735">Signal-anchor</keyword>
<comment type="subcellular location">
    <subcellularLocation>
        <location evidence="1">Endoplasmic reticulum membrane</location>
        <topology evidence="1">Single-pass membrane protein</topology>
    </subcellularLocation>
</comment>
<dbReference type="Gene3D" id="3.40.50.2000">
    <property type="entry name" value="Glycogen Phosphorylase B"/>
    <property type="match status" value="1"/>
</dbReference>
<evidence type="ECO:0000256" key="11">
    <source>
        <dbReference type="ARBA" id="ARBA00022989"/>
    </source>
</evidence>
<evidence type="ECO:0000256" key="15">
    <source>
        <dbReference type="ARBA" id="ARBA00033088"/>
    </source>
</evidence>
<comment type="similarity">
    <text evidence="18">Belongs to the glycosyltransferase group 1 family. Glycosyltransferase 33 subfamily.</text>
</comment>
<dbReference type="Pfam" id="PF00534">
    <property type="entry name" value="Glycos_transf_1"/>
    <property type="match status" value="1"/>
</dbReference>
<keyword evidence="12" id="KW-0472">Membrane</keyword>
<dbReference type="Proteomes" id="UP000597762">
    <property type="component" value="Unassembled WGS sequence"/>
</dbReference>
<reference evidence="21" key="1">
    <citation type="submission" date="2021-01" db="EMBL/GenBank/DDBJ databases">
        <authorList>
            <person name="Li R."/>
            <person name="Bekaert M."/>
        </authorList>
    </citation>
    <scope>NUCLEOTIDE SEQUENCE</scope>
    <source>
        <strain evidence="21">Farmed</strain>
    </source>
</reference>
<proteinExistence type="inferred from homology"/>
<evidence type="ECO:0000256" key="13">
    <source>
        <dbReference type="ARBA" id="ARBA00031434"/>
    </source>
</evidence>
<comment type="caution">
    <text evidence="21">The sequence shown here is derived from an EMBL/GenBank/DDBJ whole genome shotgun (WGS) entry which is preliminary data.</text>
</comment>
<comment type="function">
    <text evidence="17">Mannosyltransferase that operates in the biosynthetic pathway of dolichol-linked oligosaccharides, the glycan precursors employed in protein asparagine (N)-glycosylation. The assembly of dolichol-linked oligosaccharides begins on the cytosolic side of the endoplasmic reticulum membrane and finishes in its lumen. The sequential addition of sugars to dolichol pyrophosphate produces dolichol-linked oligosaccharides containing fourteen sugars, including two GlcNAcs, nine mannoses and three glucoses. Once assembled, the oligosaccharide is transferred from the lipid to nascent proteins by oligosaccharyltransferases. Catalyzes, on the cytoplasmic face of the endoplasmic reticulum, the addition of the first mannose residues to the dolichol-linked oligosaccharide chain, to produce Man1GlcNAc(2)-PP-dolichol core oligosaccharide. Man1GlcNAc(2)-PP-dolichol is a substrate for ALG2, the following enzyme in the biosynthetic pathway.</text>
</comment>
<evidence type="ECO:0000256" key="19">
    <source>
        <dbReference type="ARBA" id="ARBA00082785"/>
    </source>
</evidence>
<evidence type="ECO:0000256" key="8">
    <source>
        <dbReference type="ARBA" id="ARBA00022692"/>
    </source>
</evidence>
<keyword evidence="6 21" id="KW-0328">Glycosyltransferase</keyword>
<keyword evidence="22" id="KW-1185">Reference proteome</keyword>
<keyword evidence="8" id="KW-0812">Transmembrane</keyword>
<name>A0A812AZB1_ACAPH</name>
<comment type="pathway">
    <text evidence="2">Protein modification; protein glycosylation.</text>
</comment>
<evidence type="ECO:0000256" key="5">
    <source>
        <dbReference type="ARBA" id="ARBA00022553"/>
    </source>
</evidence>
<evidence type="ECO:0000256" key="9">
    <source>
        <dbReference type="ARBA" id="ARBA00022824"/>
    </source>
</evidence>
<dbReference type="InterPro" id="IPR026051">
    <property type="entry name" value="ALG1-like"/>
</dbReference>
<evidence type="ECO:0000313" key="22">
    <source>
        <dbReference type="Proteomes" id="UP000597762"/>
    </source>
</evidence>
<dbReference type="GO" id="GO:0005789">
    <property type="term" value="C:endoplasmic reticulum membrane"/>
    <property type="evidence" value="ECO:0007669"/>
    <property type="project" value="UniProtKB-SubCell"/>
</dbReference>
<evidence type="ECO:0000256" key="4">
    <source>
        <dbReference type="ARBA" id="ARBA00015841"/>
    </source>
</evidence>
<evidence type="ECO:0000313" key="21">
    <source>
        <dbReference type="EMBL" id="CAE1162107.1"/>
    </source>
</evidence>
<organism evidence="21 22">
    <name type="scientific">Acanthosepion pharaonis</name>
    <name type="common">Pharaoh cuttlefish</name>
    <name type="synonym">Sepia pharaonis</name>
    <dbReference type="NCBI Taxonomy" id="158019"/>
    <lineage>
        <taxon>Eukaryota</taxon>
        <taxon>Metazoa</taxon>
        <taxon>Spiralia</taxon>
        <taxon>Lophotrochozoa</taxon>
        <taxon>Mollusca</taxon>
        <taxon>Cephalopoda</taxon>
        <taxon>Coleoidea</taxon>
        <taxon>Decapodiformes</taxon>
        <taxon>Sepiida</taxon>
        <taxon>Sepiina</taxon>
        <taxon>Sepiidae</taxon>
        <taxon>Acanthosepion</taxon>
    </lineage>
</organism>
<evidence type="ECO:0000256" key="12">
    <source>
        <dbReference type="ARBA" id="ARBA00023136"/>
    </source>
</evidence>
<dbReference type="InterPro" id="IPR001296">
    <property type="entry name" value="Glyco_trans_1"/>
</dbReference>
<sequence>MQYHALSFAKENFNVDVIGYGGTTPHENFNKNSLINVYILPEVPSSIKLLPRLLAYAVKVIWQATSLGVNLLLTPKSSHILVQNPPSIPTLVMVWAVAAFRWSSVVIDWHNYGYTILGLTLGPQHPLVKFSKWFEKFFGRLASDHLCVTNAMREDLLSNWKIKAHTVYDRAPLTFQETSLESQHKLFMELSKFYPVFSPSKYPESLSVEKTRFTIKDENGQVSLLDDRPALLISSTSWTVDEDFSVLMSALDGYEKLCTQNEKLPRLVCVITGKGLMKHHYQKELEQKEWKQISFCLPWLEAEDYPVLLGCADIGVCLHKSSSGFDLPMKVVDMFGCCLPVCAIHFNCLSELVKHDENGYIFKDSDELLQGLQELLTNYRNNSKLKKFRSNLKEFQKSPGDARLSLSPAEQR</sequence>
<dbReference type="FunFam" id="3.40.50.2000:FF:000096">
    <property type="entry name" value="ALG1, chitobiosyldiphosphodolichol beta-mannosyltransferase"/>
    <property type="match status" value="1"/>
</dbReference>
<evidence type="ECO:0000256" key="7">
    <source>
        <dbReference type="ARBA" id="ARBA00022679"/>
    </source>
</evidence>
<evidence type="ECO:0000256" key="14">
    <source>
        <dbReference type="ARBA" id="ARBA00031566"/>
    </source>
</evidence>
<dbReference type="GO" id="GO:0004578">
    <property type="term" value="F:chitobiosyldiphosphodolichol beta-mannosyltransferase activity"/>
    <property type="evidence" value="ECO:0007669"/>
    <property type="project" value="UniProtKB-EC"/>
</dbReference>
<keyword evidence="9" id="KW-0256">Endoplasmic reticulum</keyword>
<keyword evidence="11" id="KW-1133">Transmembrane helix</keyword>
<keyword evidence="5" id="KW-0597">Phosphoprotein</keyword>
<evidence type="ECO:0000256" key="6">
    <source>
        <dbReference type="ARBA" id="ARBA00022676"/>
    </source>
</evidence>
<evidence type="ECO:0000259" key="20">
    <source>
        <dbReference type="Pfam" id="PF00534"/>
    </source>
</evidence>
<dbReference type="OrthoDB" id="614844at2759"/>
<evidence type="ECO:0000256" key="10">
    <source>
        <dbReference type="ARBA" id="ARBA00022968"/>
    </source>
</evidence>